<dbReference type="EMBL" id="AP018827">
    <property type="protein sequence ID" value="BBF81593.1"/>
    <property type="molecule type" value="Genomic_DNA"/>
</dbReference>
<name>A0A3G9G8P5_9CAUL</name>
<evidence type="ECO:0000313" key="1">
    <source>
        <dbReference type="EMBL" id="BBF81593.1"/>
    </source>
</evidence>
<dbReference type="AlphaFoldDB" id="A0A3G9G8P5"/>
<reference evidence="2" key="2">
    <citation type="journal article" date="2017" name="Plant Physiol. Biochem.">
        <title>Differential oxidative and antioxidative response of duckweed Lemna minor toward plant growth promoting/inhibiting bacteria.</title>
        <authorList>
            <person name="Ishizawa H."/>
            <person name="Kuroda M."/>
            <person name="Morikawa M."/>
            <person name="Ike M."/>
        </authorList>
    </citation>
    <scope>NUCLEOTIDE SEQUENCE [LARGE SCALE GENOMIC DNA]</scope>
    <source>
        <strain evidence="2">M6</strain>
    </source>
</reference>
<dbReference type="Proteomes" id="UP000278756">
    <property type="component" value="Chromosome 1"/>
</dbReference>
<organism evidence="1 2">
    <name type="scientific">Asticcacaulis excentricus</name>
    <dbReference type="NCBI Taxonomy" id="78587"/>
    <lineage>
        <taxon>Bacteria</taxon>
        <taxon>Pseudomonadati</taxon>
        <taxon>Pseudomonadota</taxon>
        <taxon>Alphaproteobacteria</taxon>
        <taxon>Caulobacterales</taxon>
        <taxon>Caulobacteraceae</taxon>
        <taxon>Asticcacaulis</taxon>
    </lineage>
</organism>
<reference evidence="2" key="1">
    <citation type="journal article" date="2017" name="Biotechnol. Biofuels">
        <title>Evaluation of environmental bacterial communities as a factor affecting the growth of duckweed Lemna minor.</title>
        <authorList>
            <person name="Ishizawa H."/>
            <person name="Kuroda M."/>
            <person name="Morikawa M."/>
            <person name="Ike M."/>
        </authorList>
    </citation>
    <scope>NUCLEOTIDE SEQUENCE [LARGE SCALE GENOMIC DNA]</scope>
    <source>
        <strain evidence="2">M6</strain>
    </source>
</reference>
<gene>
    <name evidence="1" type="ORF">EM6_2195</name>
</gene>
<evidence type="ECO:0000313" key="2">
    <source>
        <dbReference type="Proteomes" id="UP000278756"/>
    </source>
</evidence>
<dbReference type="RefSeq" id="WP_172961205.1">
    <property type="nucleotide sequence ID" value="NZ_AP018827.1"/>
</dbReference>
<sequence length="58" mass="6624">MIQTIRIVRAFCDGFLHPTRSLKHCQHEDCSVRDNLGEDQVDTMVEDTFPASDPPSTY</sequence>
<protein>
    <submittedName>
        <fullName evidence="1">Uncharacterized protein</fullName>
    </submittedName>
</protein>
<proteinExistence type="predicted"/>
<accession>A0A3G9G8P5</accession>